<keyword evidence="2" id="KW-1185">Reference proteome</keyword>
<reference evidence="1" key="1">
    <citation type="submission" date="2025-08" db="UniProtKB">
        <authorList>
            <consortium name="Ensembl"/>
        </authorList>
    </citation>
    <scope>IDENTIFICATION</scope>
</reference>
<proteinExistence type="predicted"/>
<dbReference type="Proteomes" id="UP000594220">
    <property type="component" value="Unplaced"/>
</dbReference>
<organism evidence="1 2">
    <name type="scientific">Crocodylus porosus</name>
    <name type="common">Saltwater crocodile</name>
    <name type="synonym">Estuarine crocodile</name>
    <dbReference type="NCBI Taxonomy" id="8502"/>
    <lineage>
        <taxon>Eukaryota</taxon>
        <taxon>Metazoa</taxon>
        <taxon>Chordata</taxon>
        <taxon>Craniata</taxon>
        <taxon>Vertebrata</taxon>
        <taxon>Euteleostomi</taxon>
        <taxon>Archelosauria</taxon>
        <taxon>Archosauria</taxon>
        <taxon>Crocodylia</taxon>
        <taxon>Longirostres</taxon>
        <taxon>Crocodylidae</taxon>
        <taxon>Crocodylus</taxon>
    </lineage>
</organism>
<evidence type="ECO:0000313" key="1">
    <source>
        <dbReference type="Ensembl" id="ENSCPRP00005023272.1"/>
    </source>
</evidence>
<dbReference type="Ensembl" id="ENSCPRT00005027156.1">
    <property type="protein sequence ID" value="ENSCPRP00005023272.1"/>
    <property type="gene ID" value="ENSCPRG00005016157.1"/>
</dbReference>
<evidence type="ECO:0000313" key="2">
    <source>
        <dbReference type="Proteomes" id="UP000594220"/>
    </source>
</evidence>
<accession>A0A7M4G1Q7</accession>
<dbReference type="AlphaFoldDB" id="A0A7M4G1Q7"/>
<name>A0A7M4G1Q7_CROPO</name>
<protein>
    <submittedName>
        <fullName evidence="1">Uncharacterized protein</fullName>
    </submittedName>
</protein>
<reference evidence="1" key="2">
    <citation type="submission" date="2025-09" db="UniProtKB">
        <authorList>
            <consortium name="Ensembl"/>
        </authorList>
    </citation>
    <scope>IDENTIFICATION</scope>
</reference>
<sequence>MKERSFKDIPLHLFLSTIRLLSAMRGSHSQSGFSGLSNWRERGQEGKELAFEHTGRGRGALGTYHLPLCKSKCVGNLRGLGVGCSNPGSASGCSRTPLYQILDPPCTQCTSVLNVFVS</sequence>